<evidence type="ECO:0000256" key="1">
    <source>
        <dbReference type="SAM" id="Coils"/>
    </source>
</evidence>
<evidence type="ECO:0000313" key="3">
    <source>
        <dbReference type="EMBL" id="MBE9662012.1"/>
    </source>
</evidence>
<reference evidence="3" key="1">
    <citation type="submission" date="2020-10" db="EMBL/GenBank/DDBJ databases">
        <title>Mucilaginibacter mali sp. nov., isolated from rhizosphere soil of apple orchard.</title>
        <authorList>
            <person name="Lee J.-S."/>
            <person name="Kim H.S."/>
            <person name="Kim J.-S."/>
        </authorList>
    </citation>
    <scope>NUCLEOTIDE SEQUENCE</scope>
    <source>
        <strain evidence="3">KCTC 22746</strain>
    </source>
</reference>
<comment type="caution">
    <text evidence="3">The sequence shown here is derived from an EMBL/GenBank/DDBJ whole genome shotgun (WGS) entry which is preliminary data.</text>
</comment>
<accession>A0A929KWK7</accession>
<dbReference type="RefSeq" id="WP_194111210.1">
    <property type="nucleotide sequence ID" value="NZ_JADFFL010000003.1"/>
</dbReference>
<evidence type="ECO:0000256" key="2">
    <source>
        <dbReference type="SAM" id="MobiDB-lite"/>
    </source>
</evidence>
<gene>
    <name evidence="3" type="ORF">IRJ16_08945</name>
</gene>
<dbReference type="Proteomes" id="UP000622475">
    <property type="component" value="Unassembled WGS sequence"/>
</dbReference>
<sequence>MANNNLNGITDDEIKKTEAYADALNNVNASLSGLSSKLPSFADGLEAGLGAIAEKLPELVDSMTKLNAQNKELAASGQKPKSVLKELASSFLSWNNALSIGITLVTAYGPKILSFIGNLFESKKAKDAAQALKDYKDVLTLYSQNLSKERGEMETLLAVAKNEKIAKETRLEAIRKLNALSPEYLGSLTLANIKTAEGTLALDEYTKALKRKALAEAIQPKMSELLKERSDITEGYQAAQKDAYHYRLGKKKNKDFGKVTTMNQGSTLGTSSTTDYAELAEKNYKVYVDKDADILKRIRSLDKLFEHQLKGLVPTAPKQKQLTGKSYWEDQLIRQQTELNALKAGETNFEASAKPIFEKIKKTREMLAKYQERSESPSPSGNGSGKTQGKEAAPDLDLEERLESQARMATITLNGYAKEIALADQHFTRLKEKHKGSKATLEQLEKEHLATVDQINQRFKNDGLVKLNSYKKELNDIARKAGKNATDLAIVDLEDQNAAKNVIIDKDIDDSKTRQQAIRQQLDQATKEHRTDQIVKLQGYLDAEMAVELKASAYKTELTAKLEQDKAKIESDAATVKQQEKQAKNEQELQNNIQTLNAGGHNIQALEQQKILLDMQFEAAKANAIKTNETTKKIDEEHAEKKKAIEEQLVRAKIHAGDKYLDAVLKHSNKNSAIFKAAFVAKKAVAIADIIIDTKKALIASFTGYASMPFIGQALAIAQGAFIAGQAASSIAEIAKQKPGFARGGQFVSDGRGALLGGYSRADDTNAYLRSGEAVVVSEAMRNPWARNLVSAINVAHGGRDFSIAYPTRGYAMGGVFTDGGNANRYYNQPVTDVKDLANTLAYQMINNFPPIYVDVKDVNNQQNILAQTVDRVTL</sequence>
<keyword evidence="1" id="KW-0175">Coiled coil</keyword>
<feature type="coiled-coil region" evidence="1">
    <location>
        <begin position="559"/>
        <end position="623"/>
    </location>
</feature>
<dbReference type="AlphaFoldDB" id="A0A929KWK7"/>
<proteinExistence type="predicted"/>
<evidence type="ECO:0000313" key="4">
    <source>
        <dbReference type="Proteomes" id="UP000622475"/>
    </source>
</evidence>
<dbReference type="EMBL" id="JADFFL010000003">
    <property type="protein sequence ID" value="MBE9662012.1"/>
    <property type="molecule type" value="Genomic_DNA"/>
</dbReference>
<organism evidence="3 4">
    <name type="scientific">Mucilaginibacter myungsuensis</name>
    <dbReference type="NCBI Taxonomy" id="649104"/>
    <lineage>
        <taxon>Bacteria</taxon>
        <taxon>Pseudomonadati</taxon>
        <taxon>Bacteroidota</taxon>
        <taxon>Sphingobacteriia</taxon>
        <taxon>Sphingobacteriales</taxon>
        <taxon>Sphingobacteriaceae</taxon>
        <taxon>Mucilaginibacter</taxon>
    </lineage>
</organism>
<feature type="region of interest" description="Disordered" evidence="2">
    <location>
        <begin position="367"/>
        <end position="396"/>
    </location>
</feature>
<protein>
    <recommendedName>
        <fullName evidence="5">Tail length tape measure protein</fullName>
    </recommendedName>
</protein>
<evidence type="ECO:0008006" key="5">
    <source>
        <dbReference type="Google" id="ProtNLM"/>
    </source>
</evidence>
<name>A0A929KWK7_9SPHI</name>
<keyword evidence="4" id="KW-1185">Reference proteome</keyword>